<organism evidence="4 5">
    <name type="scientific">Carboxydothermus pertinax</name>
    <dbReference type="NCBI Taxonomy" id="870242"/>
    <lineage>
        <taxon>Bacteria</taxon>
        <taxon>Bacillati</taxon>
        <taxon>Bacillota</taxon>
        <taxon>Clostridia</taxon>
        <taxon>Thermoanaerobacterales</taxon>
        <taxon>Thermoanaerobacteraceae</taxon>
        <taxon>Carboxydothermus</taxon>
    </lineage>
</organism>
<evidence type="ECO:0000313" key="4">
    <source>
        <dbReference type="EMBL" id="GAV23713.1"/>
    </source>
</evidence>
<dbReference type="Gene3D" id="3.60.21.10">
    <property type="match status" value="1"/>
</dbReference>
<dbReference type="Proteomes" id="UP000187485">
    <property type="component" value="Unassembled WGS sequence"/>
</dbReference>
<dbReference type="InterPro" id="IPR029052">
    <property type="entry name" value="Metallo-depent_PP-like"/>
</dbReference>
<comment type="caution">
    <text evidence="4">The sequence shown here is derived from an EMBL/GenBank/DDBJ whole genome shotgun (WGS) entry which is preliminary data.</text>
</comment>
<sequence length="178" mass="19966">MAIGIVSDLHGSLAAFVKAYDYLKHTDYLILAGDILYHGPRNPLPEGYDPKGLANFLNKLQQKIFVVRGNCDAEVDETLLGFPLLSPFFLTEYLGKKILTVHDLNKLNEKYFNFANIIIHGHTHIWQLEKFPDYIILNPGSISLPKGKDPIPTVAIIDQELKIIDINTGNVVKNLALE</sequence>
<evidence type="ECO:0000259" key="3">
    <source>
        <dbReference type="Pfam" id="PF12850"/>
    </source>
</evidence>
<dbReference type="EMBL" id="BDJK01000055">
    <property type="protein sequence ID" value="GAV23713.1"/>
    <property type="molecule type" value="Genomic_DNA"/>
</dbReference>
<dbReference type="STRING" id="870242.cpu_22230"/>
<proteinExistence type="inferred from homology"/>
<reference evidence="5" key="1">
    <citation type="submission" date="2016-12" db="EMBL/GenBank/DDBJ databases">
        <title>Draft Genome Sequences od Carboxydothermus pertinax and islandicus, Hydrogenogenic Carboxydotrophic Bacteria.</title>
        <authorList>
            <person name="Fukuyama Y."/>
            <person name="Ohmae K."/>
            <person name="Yoneda Y."/>
            <person name="Yoshida T."/>
            <person name="Sako Y."/>
        </authorList>
    </citation>
    <scope>NUCLEOTIDE SEQUENCE [LARGE SCALE GENOMIC DNA]</scope>
    <source>
        <strain evidence="5">Ug1</strain>
    </source>
</reference>
<dbReference type="AlphaFoldDB" id="A0A1L8CXU1"/>
<evidence type="ECO:0000256" key="1">
    <source>
        <dbReference type="ARBA" id="ARBA00008950"/>
    </source>
</evidence>
<dbReference type="GO" id="GO:0046872">
    <property type="term" value="F:metal ion binding"/>
    <property type="evidence" value="ECO:0007669"/>
    <property type="project" value="UniProtKB-KW"/>
</dbReference>
<dbReference type="SUPFAM" id="SSF56300">
    <property type="entry name" value="Metallo-dependent phosphatases"/>
    <property type="match status" value="1"/>
</dbReference>
<gene>
    <name evidence="4" type="ORF">cpu_22230</name>
</gene>
<dbReference type="InterPro" id="IPR024654">
    <property type="entry name" value="Calcineurin-like_PHP_lpxH"/>
</dbReference>
<dbReference type="GO" id="GO:0016787">
    <property type="term" value="F:hydrolase activity"/>
    <property type="evidence" value="ECO:0007669"/>
    <property type="project" value="UniProtKB-UniRule"/>
</dbReference>
<dbReference type="NCBIfam" id="TIGR00040">
    <property type="entry name" value="yfcE"/>
    <property type="match status" value="1"/>
</dbReference>
<evidence type="ECO:0000256" key="2">
    <source>
        <dbReference type="RuleBase" id="RU362039"/>
    </source>
</evidence>
<keyword evidence="5" id="KW-1185">Reference proteome</keyword>
<keyword evidence="2" id="KW-0479">Metal-binding</keyword>
<dbReference type="EC" id="3.1.4.-" evidence="2"/>
<dbReference type="Pfam" id="PF12850">
    <property type="entry name" value="Metallophos_2"/>
    <property type="match status" value="1"/>
</dbReference>
<dbReference type="InterPro" id="IPR000979">
    <property type="entry name" value="Phosphodiesterase_MJ0936/Vps29"/>
</dbReference>
<feature type="domain" description="Calcineurin-like phosphoesterase" evidence="3">
    <location>
        <begin position="1"/>
        <end position="159"/>
    </location>
</feature>
<dbReference type="OrthoDB" id="9800565at2"/>
<protein>
    <recommendedName>
        <fullName evidence="2">Phosphoesterase</fullName>
        <ecNumber evidence="2">3.1.4.-</ecNumber>
    </recommendedName>
</protein>
<evidence type="ECO:0000313" key="5">
    <source>
        <dbReference type="Proteomes" id="UP000187485"/>
    </source>
</evidence>
<comment type="similarity">
    <text evidence="1 2">Belongs to the metallophosphoesterase superfamily. YfcE family.</text>
</comment>
<dbReference type="NCBIfam" id="NF006988">
    <property type="entry name" value="PRK09453.1"/>
    <property type="match status" value="1"/>
</dbReference>
<comment type="cofactor">
    <cofactor evidence="2">
        <name>a divalent metal cation</name>
        <dbReference type="ChEBI" id="CHEBI:60240"/>
    </cofactor>
</comment>
<accession>A0A1L8CXU1</accession>
<name>A0A1L8CXU1_9THEO</name>
<dbReference type="RefSeq" id="WP_075860099.1">
    <property type="nucleotide sequence ID" value="NZ_BDJK01000055.1"/>
</dbReference>